<dbReference type="PANTHER" id="PTHR38337:SF1">
    <property type="entry name" value="GUSTATORY RECEPTOR"/>
    <property type="match status" value="1"/>
</dbReference>
<keyword evidence="1" id="KW-1133">Transmembrane helix</keyword>
<comment type="caution">
    <text evidence="2">The sequence shown here is derived from an EMBL/GenBank/DDBJ whole genome shotgun (WGS) entry which is preliminary data.</text>
</comment>
<accession>A0ABN8RER4</accession>
<keyword evidence="1" id="KW-0812">Transmembrane</keyword>
<evidence type="ECO:0000256" key="1">
    <source>
        <dbReference type="SAM" id="Phobius"/>
    </source>
</evidence>
<evidence type="ECO:0000313" key="3">
    <source>
        <dbReference type="Proteomes" id="UP001159405"/>
    </source>
</evidence>
<dbReference type="PANTHER" id="PTHR38337">
    <property type="entry name" value="AGAP010540-PA"/>
    <property type="match status" value="1"/>
</dbReference>
<sequence length="562" mass="63660">MQEKQVYIASGEHVQPQQNWDAIYSARTLRAALRRLLPSTSNYGTMLGNQNNANFYVDGDALGSHLNELDDAASSRSSFADIWDSTSIEIRDEAQQRGDFNATTSLLLTCKSQVIYPYFYILSLVAWRPFHIQSFRYQGCSLRKILNIMYTIFIFLLIIFSYGSSIMACQARPIKNELRYLHKTTAPIKTVTHPSSISPHPTNWTNVTAPNHSTTTPSSYFQEFTSRPLIYGNSTSPGLLPFYTFATPAFWRPAVTECSHIFSTYVVPNVLHFLAFFIGFYLFRIQESEGLNALIEKVFLLSSVSRKIVSRLRFFLFGGILMVVFGVCNFILFCYAFKLPSVTGFKRNSSAQWSVVCFMVLGKVVEYCISAVTIVNYCAQCELLIFYLREINIRMEEKTKDLSIIMKDILEVKKNLTRINGLISVIATLIMFSSFEVAVIGVVNLAMYFQEIRSNSQLVYRVFMPIIALVLVIVPVFIASRLTAAARKFKQTCLQVRVFGYPSASQLDLDSFVLFSHSAEMKAKLMFMPVHGSYLAAVIAILVFVLLLLLQTDLVASNNRYL</sequence>
<keyword evidence="1" id="KW-0472">Membrane</keyword>
<gene>
    <name evidence="2" type="ORF">PLOB_00019920</name>
</gene>
<feature type="transmembrane region" description="Helical" evidence="1">
    <location>
        <begin position="145"/>
        <end position="163"/>
    </location>
</feature>
<evidence type="ECO:0000313" key="2">
    <source>
        <dbReference type="EMBL" id="CAH3177880.1"/>
    </source>
</evidence>
<protein>
    <recommendedName>
        <fullName evidence="4">Gustatory receptor</fullName>
    </recommendedName>
</protein>
<evidence type="ECO:0008006" key="4">
    <source>
        <dbReference type="Google" id="ProtNLM"/>
    </source>
</evidence>
<feature type="transmembrane region" description="Helical" evidence="1">
    <location>
        <begin position="532"/>
        <end position="552"/>
    </location>
</feature>
<name>A0ABN8RER4_9CNID</name>
<proteinExistence type="predicted"/>
<feature type="transmembrane region" description="Helical" evidence="1">
    <location>
        <begin position="314"/>
        <end position="338"/>
    </location>
</feature>
<organism evidence="2 3">
    <name type="scientific">Porites lobata</name>
    <dbReference type="NCBI Taxonomy" id="104759"/>
    <lineage>
        <taxon>Eukaryota</taxon>
        <taxon>Metazoa</taxon>
        <taxon>Cnidaria</taxon>
        <taxon>Anthozoa</taxon>
        <taxon>Hexacorallia</taxon>
        <taxon>Scleractinia</taxon>
        <taxon>Fungiina</taxon>
        <taxon>Poritidae</taxon>
        <taxon>Porites</taxon>
    </lineage>
</organism>
<dbReference type="EMBL" id="CALNXK010000231">
    <property type="protein sequence ID" value="CAH3177880.1"/>
    <property type="molecule type" value="Genomic_DNA"/>
</dbReference>
<dbReference type="Proteomes" id="UP001159405">
    <property type="component" value="Unassembled WGS sequence"/>
</dbReference>
<keyword evidence="3" id="KW-1185">Reference proteome</keyword>
<feature type="transmembrane region" description="Helical" evidence="1">
    <location>
        <begin position="262"/>
        <end position="283"/>
    </location>
</feature>
<feature type="transmembrane region" description="Helical" evidence="1">
    <location>
        <begin position="422"/>
        <end position="446"/>
    </location>
</feature>
<feature type="transmembrane region" description="Helical" evidence="1">
    <location>
        <begin position="458"/>
        <end position="480"/>
    </location>
</feature>
<reference evidence="2 3" key="1">
    <citation type="submission" date="2022-05" db="EMBL/GenBank/DDBJ databases">
        <authorList>
            <consortium name="Genoscope - CEA"/>
            <person name="William W."/>
        </authorList>
    </citation>
    <scope>NUCLEOTIDE SEQUENCE [LARGE SCALE GENOMIC DNA]</scope>
</reference>